<sequence length="286" mass="30419">MPFQTPSTLGLVLFSLALTSQGQRPFSDKKWVWGESQRSAFEQDRLRGEFSIAKPLISSPNGAAFNKQVPLFQVADNPRTDSKLFRDSSLKESRPRYQVFEGGENQGGLGEPIPSAASNFGQGNPGGLPPLLPPLLPSHQPPHHPLPPRPAPPPPNPANGVLTGPVPSWEQPPPPKNGDPTSFDSCKCVHSFNCKSPGLQFGSCDTGKQYCCTNNQGYGFQAAGAGGGGFGSKFGSNFGGNRDDLPAVLAGPGGPVDKIPGRFPPPPPSDRLPFDVYIRSNNVKKN</sequence>
<dbReference type="Proteomes" id="UP000291343">
    <property type="component" value="Unassembled WGS sequence"/>
</dbReference>
<accession>A0A482X5Z4</accession>
<feature type="compositionally biased region" description="Basic and acidic residues" evidence="1">
    <location>
        <begin position="80"/>
        <end position="95"/>
    </location>
</feature>
<keyword evidence="2" id="KW-0732">Signal</keyword>
<feature type="signal peptide" evidence="2">
    <location>
        <begin position="1"/>
        <end position="22"/>
    </location>
</feature>
<proteinExistence type="predicted"/>
<organism evidence="3 4">
    <name type="scientific">Laodelphax striatellus</name>
    <name type="common">Small brown planthopper</name>
    <name type="synonym">Delphax striatella</name>
    <dbReference type="NCBI Taxonomy" id="195883"/>
    <lineage>
        <taxon>Eukaryota</taxon>
        <taxon>Metazoa</taxon>
        <taxon>Ecdysozoa</taxon>
        <taxon>Arthropoda</taxon>
        <taxon>Hexapoda</taxon>
        <taxon>Insecta</taxon>
        <taxon>Pterygota</taxon>
        <taxon>Neoptera</taxon>
        <taxon>Paraneoptera</taxon>
        <taxon>Hemiptera</taxon>
        <taxon>Auchenorrhyncha</taxon>
        <taxon>Fulgoroidea</taxon>
        <taxon>Delphacidae</taxon>
        <taxon>Criomorphinae</taxon>
        <taxon>Laodelphax</taxon>
    </lineage>
</organism>
<name>A0A482X5Z4_LAOST</name>
<keyword evidence="4" id="KW-1185">Reference proteome</keyword>
<protein>
    <submittedName>
        <fullName evidence="3">Uncharacterized protein</fullName>
    </submittedName>
</protein>
<dbReference type="InParanoid" id="A0A482X5Z4"/>
<dbReference type="AlphaFoldDB" id="A0A482X5Z4"/>
<gene>
    <name evidence="3" type="ORF">LSTR_LSTR011568</name>
</gene>
<comment type="caution">
    <text evidence="3">The sequence shown here is derived from an EMBL/GenBank/DDBJ whole genome shotgun (WGS) entry which is preliminary data.</text>
</comment>
<evidence type="ECO:0000313" key="3">
    <source>
        <dbReference type="EMBL" id="RZF41187.1"/>
    </source>
</evidence>
<feature type="compositionally biased region" description="Pro residues" evidence="1">
    <location>
        <begin position="127"/>
        <end position="157"/>
    </location>
</feature>
<reference evidence="3 4" key="1">
    <citation type="journal article" date="2017" name="Gigascience">
        <title>Genome sequence of the small brown planthopper, Laodelphax striatellus.</title>
        <authorList>
            <person name="Zhu J."/>
            <person name="Jiang F."/>
            <person name="Wang X."/>
            <person name="Yang P."/>
            <person name="Bao Y."/>
            <person name="Zhao W."/>
            <person name="Wang W."/>
            <person name="Lu H."/>
            <person name="Wang Q."/>
            <person name="Cui N."/>
            <person name="Li J."/>
            <person name="Chen X."/>
            <person name="Luo L."/>
            <person name="Yu J."/>
            <person name="Kang L."/>
            <person name="Cui F."/>
        </authorList>
    </citation>
    <scope>NUCLEOTIDE SEQUENCE [LARGE SCALE GENOMIC DNA]</scope>
    <source>
        <strain evidence="3">Lst14</strain>
    </source>
</reference>
<dbReference type="OrthoDB" id="6631087at2759"/>
<feature type="region of interest" description="Disordered" evidence="1">
    <location>
        <begin position="80"/>
        <end position="181"/>
    </location>
</feature>
<dbReference type="EMBL" id="QKKF02016947">
    <property type="protein sequence ID" value="RZF41187.1"/>
    <property type="molecule type" value="Genomic_DNA"/>
</dbReference>
<evidence type="ECO:0000256" key="1">
    <source>
        <dbReference type="SAM" id="MobiDB-lite"/>
    </source>
</evidence>
<feature type="chain" id="PRO_5019836371" evidence="2">
    <location>
        <begin position="23"/>
        <end position="286"/>
    </location>
</feature>
<feature type="region of interest" description="Disordered" evidence="1">
    <location>
        <begin position="252"/>
        <end position="274"/>
    </location>
</feature>
<evidence type="ECO:0000256" key="2">
    <source>
        <dbReference type="SAM" id="SignalP"/>
    </source>
</evidence>
<evidence type="ECO:0000313" key="4">
    <source>
        <dbReference type="Proteomes" id="UP000291343"/>
    </source>
</evidence>